<feature type="region of interest" description="Disordered" evidence="1">
    <location>
        <begin position="27"/>
        <end position="68"/>
    </location>
</feature>
<dbReference type="EMBL" id="FWXV01000001">
    <property type="protein sequence ID" value="SMC47485.1"/>
    <property type="molecule type" value="Genomic_DNA"/>
</dbReference>
<accession>A0A1W1ZG06</accession>
<protein>
    <recommendedName>
        <fullName evidence="5">DUF3558 domain-containing protein</fullName>
    </recommendedName>
</protein>
<evidence type="ECO:0000256" key="2">
    <source>
        <dbReference type="SAM" id="SignalP"/>
    </source>
</evidence>
<dbReference type="InterPro" id="IPR024520">
    <property type="entry name" value="DUF3558"/>
</dbReference>
<dbReference type="OrthoDB" id="3700944at2"/>
<name>A0A1W1ZG06_KIBAR</name>
<gene>
    <name evidence="3" type="ORF">SAMN05661093_00042</name>
</gene>
<dbReference type="AlphaFoldDB" id="A0A1W1ZG06"/>
<evidence type="ECO:0000256" key="1">
    <source>
        <dbReference type="SAM" id="MobiDB-lite"/>
    </source>
</evidence>
<sequence>MVDRGRTLIRLSLAMLALAACTTEQAGVPAAQRGPLTSSTSQPPSPSTSAPPPSVSRPRDLAMSGVRPCDLLTPDQQRKFGVDDQPRTNDDQTLQAQSCYFDSQKLRTKISISPLTSFGIERFQPRKVNGEVRPLTIRAFPAVEVFTETIETIDMFCVVVVDVAAGQAVHVNYGEDGLRPHLGRSEVCRRAAEVADVVTGNLLAR</sequence>
<feature type="signal peptide" evidence="2">
    <location>
        <begin position="1"/>
        <end position="26"/>
    </location>
</feature>
<dbReference type="Proteomes" id="UP000192674">
    <property type="component" value="Unassembled WGS sequence"/>
</dbReference>
<proteinExistence type="predicted"/>
<evidence type="ECO:0000313" key="3">
    <source>
        <dbReference type="EMBL" id="SMC47485.1"/>
    </source>
</evidence>
<reference evidence="3 4" key="1">
    <citation type="submission" date="2017-04" db="EMBL/GenBank/DDBJ databases">
        <authorList>
            <person name="Afonso C.L."/>
            <person name="Miller P.J."/>
            <person name="Scott M.A."/>
            <person name="Spackman E."/>
            <person name="Goraichik I."/>
            <person name="Dimitrov K.M."/>
            <person name="Suarez D.L."/>
            <person name="Swayne D.E."/>
        </authorList>
    </citation>
    <scope>NUCLEOTIDE SEQUENCE [LARGE SCALE GENOMIC DNA]</scope>
    <source>
        <strain evidence="3 4">DSM 43828</strain>
    </source>
</reference>
<dbReference type="PROSITE" id="PS51257">
    <property type="entry name" value="PROKAR_LIPOPROTEIN"/>
    <property type="match status" value="1"/>
</dbReference>
<evidence type="ECO:0000313" key="4">
    <source>
        <dbReference type="Proteomes" id="UP000192674"/>
    </source>
</evidence>
<keyword evidence="4" id="KW-1185">Reference proteome</keyword>
<evidence type="ECO:0008006" key="5">
    <source>
        <dbReference type="Google" id="ProtNLM"/>
    </source>
</evidence>
<feature type="compositionally biased region" description="Pro residues" evidence="1">
    <location>
        <begin position="43"/>
        <end position="55"/>
    </location>
</feature>
<keyword evidence="2" id="KW-0732">Signal</keyword>
<feature type="chain" id="PRO_5039114853" description="DUF3558 domain-containing protein" evidence="2">
    <location>
        <begin position="27"/>
        <end position="205"/>
    </location>
</feature>
<organism evidence="3 4">
    <name type="scientific">Kibdelosporangium aridum</name>
    <dbReference type="NCBI Taxonomy" id="2030"/>
    <lineage>
        <taxon>Bacteria</taxon>
        <taxon>Bacillati</taxon>
        <taxon>Actinomycetota</taxon>
        <taxon>Actinomycetes</taxon>
        <taxon>Pseudonocardiales</taxon>
        <taxon>Pseudonocardiaceae</taxon>
        <taxon>Kibdelosporangium</taxon>
    </lineage>
</organism>
<dbReference type="Pfam" id="PF12079">
    <property type="entry name" value="DUF3558"/>
    <property type="match status" value="1"/>
</dbReference>